<dbReference type="Pfam" id="PF01152">
    <property type="entry name" value="Bac_globin"/>
    <property type="match status" value="1"/>
</dbReference>
<keyword evidence="3 8" id="KW-0479">Metal-binding</keyword>
<reference evidence="8 9" key="2">
    <citation type="journal article" date="2014" name="J. Biochem.">
        <title>Crystal structure of truncated haemoglobin from an extremely thermophilic and acidophilic bacterium.</title>
        <authorList>
            <person name="Jamil F."/>
            <person name="Teh A.H."/>
            <person name="Schadich E."/>
            <person name="Saito J.A."/>
            <person name="Najimudin N."/>
            <person name="Alam M."/>
        </authorList>
    </citation>
    <scope>X-RAY CRYSTALLOGRAPHY (1.96 ANGSTROMS) IN COMPLEX WITH HEME B</scope>
</reference>
<evidence type="ECO:0007829" key="9">
    <source>
        <dbReference type="PDB" id="4NK2"/>
    </source>
</evidence>
<feature type="binding site" evidence="8 9">
    <location>
        <position position="115"/>
    </location>
    <ligand>
        <name>heme b</name>
        <dbReference type="ChEBI" id="CHEBI:60344"/>
    </ligand>
</feature>
<dbReference type="PDB" id="4NK1">
    <property type="method" value="X-ray"/>
    <property type="resolution" value="2.21 A"/>
    <property type="chains" value="A/B=1-193"/>
</dbReference>
<feature type="binding site" evidence="8 9">
    <location>
        <position position="96"/>
    </location>
    <ligand>
        <name>heme b</name>
        <dbReference type="ChEBI" id="CHEBI:60344"/>
    </ligand>
</feature>
<dbReference type="PDBsum" id="4NK2"/>
<dbReference type="InterPro" id="IPR009050">
    <property type="entry name" value="Globin-like_sf"/>
</dbReference>
<dbReference type="eggNOG" id="COG2346">
    <property type="taxonomic scope" value="Bacteria"/>
</dbReference>
<evidence type="ECO:0000256" key="1">
    <source>
        <dbReference type="ARBA" id="ARBA00022448"/>
    </source>
</evidence>
<dbReference type="RefSeq" id="WP_012463558.1">
    <property type="nucleotide sequence ID" value="NC_010794.1"/>
</dbReference>
<dbReference type="KEGG" id="min:Minf_1222"/>
<evidence type="ECO:0000256" key="4">
    <source>
        <dbReference type="ARBA" id="ARBA00023004"/>
    </source>
</evidence>
<keyword evidence="1" id="KW-0813">Transport</keyword>
<dbReference type="PDBsum" id="4NK1"/>
<dbReference type="InterPro" id="IPR001486">
    <property type="entry name" value="Hemoglobin_trunc"/>
</dbReference>
<dbReference type="OrthoDB" id="9790913at2"/>
<evidence type="ECO:0000256" key="2">
    <source>
        <dbReference type="ARBA" id="ARBA00022617"/>
    </source>
</evidence>
<dbReference type="SUPFAM" id="SSF46458">
    <property type="entry name" value="Globin-like"/>
    <property type="match status" value="1"/>
</dbReference>
<reference evidence="6 7" key="1">
    <citation type="journal article" date="2008" name="Biol. Direct">
        <title>Complete genome sequence of the extremely acidophilic methanotroph isolate V4, Methylacidiphilum infernorum, a representative of the bacterial phylum Verrucomicrobia.</title>
        <authorList>
            <person name="Hou S."/>
            <person name="Makarova K.S."/>
            <person name="Saw J.H."/>
            <person name="Senin P."/>
            <person name="Ly B.V."/>
            <person name="Zhou Z."/>
            <person name="Ren Y."/>
            <person name="Wang J."/>
            <person name="Galperin M.Y."/>
            <person name="Omelchenko M.V."/>
            <person name="Wolf Y.I."/>
            <person name="Yutin N."/>
            <person name="Koonin E.V."/>
            <person name="Stott M.B."/>
            <person name="Mountain B.W."/>
            <person name="Crowe M.A."/>
            <person name="Smirnova A.V."/>
            <person name="Dunfield P.F."/>
            <person name="Feng L."/>
            <person name="Wang L."/>
            <person name="Alam M."/>
        </authorList>
    </citation>
    <scope>NUCLEOTIDE SEQUENCE [LARGE SCALE GENOMIC DNA]</scope>
    <source>
        <strain evidence="7">Isolate V4</strain>
    </source>
</reference>
<dbReference type="Proteomes" id="UP000009149">
    <property type="component" value="Chromosome"/>
</dbReference>
<dbReference type="AlphaFoldDB" id="B3DVC3"/>
<accession>B3DVC3</accession>
<evidence type="ECO:0000313" key="7">
    <source>
        <dbReference type="Proteomes" id="UP000009149"/>
    </source>
</evidence>
<dbReference type="GO" id="GO:0005344">
    <property type="term" value="F:oxygen carrier activity"/>
    <property type="evidence" value="ECO:0007669"/>
    <property type="project" value="InterPro"/>
</dbReference>
<dbReference type="GO" id="GO:0046872">
    <property type="term" value="F:metal ion binding"/>
    <property type="evidence" value="ECO:0007669"/>
    <property type="project" value="UniProtKB-KW"/>
</dbReference>
<evidence type="ECO:0007829" key="8">
    <source>
        <dbReference type="PDB" id="4NK1"/>
    </source>
</evidence>
<dbReference type="STRING" id="481448.Minf_1222"/>
<organism evidence="6 7">
    <name type="scientific">Methylacidiphilum infernorum (isolate V4)</name>
    <name type="common">Methylokorus infernorum (strain V4)</name>
    <dbReference type="NCBI Taxonomy" id="481448"/>
    <lineage>
        <taxon>Bacteria</taxon>
        <taxon>Pseudomonadati</taxon>
        <taxon>Verrucomicrobiota</taxon>
        <taxon>Methylacidiphilae</taxon>
        <taxon>Methylacidiphilales</taxon>
        <taxon>Methylacidiphilaceae</taxon>
        <taxon>Methylacidiphilum (ex Ratnadevi et al. 2023)</taxon>
    </lineage>
</organism>
<dbReference type="CDD" id="cd14774">
    <property type="entry name" value="TrHb2_HGbIV-like_O"/>
    <property type="match status" value="1"/>
</dbReference>
<comment type="similarity">
    <text evidence="5">Belongs to the truncated hemoglobin family. Group II subfamily.</text>
</comment>
<keyword evidence="4 8" id="KW-0408">Iron</keyword>
<keyword evidence="2 8" id="KW-0349">Heme</keyword>
<dbReference type="SMR" id="B3DVC3"/>
<dbReference type="Gene3D" id="1.10.490.10">
    <property type="entry name" value="Globins"/>
    <property type="match status" value="1"/>
</dbReference>
<dbReference type="InterPro" id="IPR044203">
    <property type="entry name" value="GlbO/GLB3-like"/>
</dbReference>
<feature type="binding site" evidence="8 9">
    <location>
        <position position="137"/>
    </location>
    <ligand>
        <name>heme b</name>
        <dbReference type="ChEBI" id="CHEBI:60344"/>
    </ligand>
</feature>
<dbReference type="HOGENOM" id="CLU_1427340_0_0_0"/>
<feature type="binding site" evidence="8 9">
    <location>
        <position position="111"/>
    </location>
    <ligand>
        <name>heme b</name>
        <dbReference type="ChEBI" id="CHEBI:60344"/>
    </ligand>
</feature>
<feature type="binding site" evidence="8 9">
    <location>
        <position position="124"/>
    </location>
    <ligand>
        <name>heme b</name>
        <dbReference type="ChEBI" id="CHEBI:60344"/>
        <note>axial binding residue</note>
    </ligand>
    <ligandPart>
        <name>Fe</name>
        <dbReference type="ChEBI" id="CHEBI:18248"/>
    </ligandPart>
</feature>
<dbReference type="PDB" id="4NK2">
    <property type="method" value="X-ray"/>
    <property type="resolution" value="1.96 A"/>
    <property type="chains" value="A/B=1-193"/>
</dbReference>
<protein>
    <submittedName>
        <fullName evidence="6">Hemoglobin-like protein</fullName>
    </submittedName>
</protein>
<evidence type="ECO:0000256" key="5">
    <source>
        <dbReference type="ARBA" id="ARBA00034496"/>
    </source>
</evidence>
<dbReference type="EMBL" id="CP000975">
    <property type="protein sequence ID" value="ACD83276.1"/>
    <property type="molecule type" value="Genomic_DNA"/>
</dbReference>
<dbReference type="PANTHER" id="PTHR47366:SF1">
    <property type="entry name" value="TWO-ON-TWO HEMOGLOBIN-3"/>
    <property type="match status" value="1"/>
</dbReference>
<dbReference type="InterPro" id="IPR012292">
    <property type="entry name" value="Globin/Proto"/>
</dbReference>
<sequence>MDTFVSRLPVSQPQEHPMACCCKDREKKTAESGSICEARIDFVFPEVKFPSKKVYLAAGEELLRKLVEVHHENLMKSKIHYLFPTSHEQLRSLVKRSADFVVEMCGGPPYYTLTRGEPKMRARHFSVTIDEKAREIWLACYKHALKDVHFPLSVLEEFWQWIESFSIRMINRRTTLEPPRRVPYSEIQDFFVS</sequence>
<dbReference type="PANTHER" id="PTHR47366">
    <property type="entry name" value="TWO-ON-TWO HEMOGLOBIN-3"/>
    <property type="match status" value="1"/>
</dbReference>
<dbReference type="GO" id="GO:0019825">
    <property type="term" value="F:oxygen binding"/>
    <property type="evidence" value="ECO:0007669"/>
    <property type="project" value="InterPro"/>
</dbReference>
<proteinExistence type="evidence at protein level"/>
<gene>
    <name evidence="6" type="ordered locus">Minf_1222</name>
</gene>
<dbReference type="GO" id="GO:0020037">
    <property type="term" value="F:heme binding"/>
    <property type="evidence" value="ECO:0007669"/>
    <property type="project" value="InterPro"/>
</dbReference>
<name>B3DVC3_METI4</name>
<dbReference type="EvolutionaryTrace" id="B3DVC3"/>
<evidence type="ECO:0000313" key="6">
    <source>
        <dbReference type="EMBL" id="ACD83276.1"/>
    </source>
</evidence>
<keyword evidence="8 9" id="KW-0002">3D-structure</keyword>
<evidence type="ECO:0000256" key="3">
    <source>
        <dbReference type="ARBA" id="ARBA00022723"/>
    </source>
</evidence>